<evidence type="ECO:0000313" key="1">
    <source>
        <dbReference type="EMBL" id="AUZ94859.1"/>
    </source>
</evidence>
<dbReference type="RefSeq" id="YP_009611712.1">
    <property type="nucleotide sequence ID" value="NC_042013.1"/>
</dbReference>
<reference evidence="1 2" key="1">
    <citation type="submission" date="2017-06" db="EMBL/GenBank/DDBJ databases">
        <authorList>
            <person name="Kim H.J."/>
            <person name="Triplett B.A."/>
        </authorList>
    </citation>
    <scope>NUCLEOTIDE SEQUENCE [LARGE SCALE GENOMIC DNA]</scope>
</reference>
<proteinExistence type="predicted"/>
<accession>A0A2L0UZA1</accession>
<organism evidence="1 2">
    <name type="scientific">Agrobacterium phage Atu_ph07</name>
    <dbReference type="NCBI Taxonomy" id="2024264"/>
    <lineage>
        <taxon>Viruses</taxon>
        <taxon>Duplodnaviria</taxon>
        <taxon>Heunggongvirae</taxon>
        <taxon>Uroviricota</taxon>
        <taxon>Caudoviricetes</taxon>
        <taxon>Polybotosvirus</taxon>
        <taxon>Polybotosvirus Atuph07</taxon>
    </lineage>
</organism>
<evidence type="ECO:0000313" key="2">
    <source>
        <dbReference type="Proteomes" id="UP000223025"/>
    </source>
</evidence>
<sequence length="122" mass="13971">MRYKDLKLNEDDFFIEPTPEEEIETVDYDVELDDWENSDFSEYEVPDFDAIDYDAVQAVDAIAPVAVIGSSALESVRTHIDEIIAQLPEVPLGEFKELVSELERLTGVIREQGVRYVTESKR</sequence>
<keyword evidence="2" id="KW-1185">Reference proteome</keyword>
<name>A0A2L0UZA1_9CAUD</name>
<dbReference type="Proteomes" id="UP000223025">
    <property type="component" value="Segment"/>
</dbReference>
<protein>
    <submittedName>
        <fullName evidence="1">Uncharacterized protein</fullName>
    </submittedName>
</protein>
<dbReference type="KEGG" id="vg:40088050"/>
<dbReference type="EMBL" id="MF403008">
    <property type="protein sequence ID" value="AUZ94859.1"/>
    <property type="molecule type" value="Genomic_DNA"/>
</dbReference>
<dbReference type="GeneID" id="40088050"/>